<dbReference type="KEGG" id="dov:DSCO28_60270"/>
<dbReference type="PANTHER" id="PTHR12558">
    <property type="entry name" value="CELL DIVISION CYCLE 16,23,27"/>
    <property type="match status" value="1"/>
</dbReference>
<dbReference type="PANTHER" id="PTHR12558:SF13">
    <property type="entry name" value="CELL DIVISION CYCLE PROTEIN 27 HOMOLOG"/>
    <property type="match status" value="1"/>
</dbReference>
<organism evidence="2 3">
    <name type="scientific">Desulfosarcina ovata subsp. sediminis</name>
    <dbReference type="NCBI Taxonomy" id="885957"/>
    <lineage>
        <taxon>Bacteria</taxon>
        <taxon>Pseudomonadati</taxon>
        <taxon>Thermodesulfobacteriota</taxon>
        <taxon>Desulfobacteria</taxon>
        <taxon>Desulfobacterales</taxon>
        <taxon>Desulfosarcinaceae</taxon>
        <taxon>Desulfosarcina</taxon>
    </lineage>
</organism>
<dbReference type="SMART" id="SM00028">
    <property type="entry name" value="TPR"/>
    <property type="match status" value="4"/>
</dbReference>
<dbReference type="RefSeq" id="WP_155325071.1">
    <property type="nucleotide sequence ID" value="NZ_AP021876.1"/>
</dbReference>
<name>A0A5K7ZZ95_9BACT</name>
<dbReference type="SUPFAM" id="SSF48452">
    <property type="entry name" value="TPR-like"/>
    <property type="match status" value="2"/>
</dbReference>
<evidence type="ECO:0000256" key="1">
    <source>
        <dbReference type="SAM" id="SignalP"/>
    </source>
</evidence>
<gene>
    <name evidence="2" type="ORF">DSCO28_60270</name>
</gene>
<evidence type="ECO:0000313" key="2">
    <source>
        <dbReference type="EMBL" id="BBO85461.1"/>
    </source>
</evidence>
<feature type="chain" id="PRO_5024330762" description="Tetratricopeptide repeat protein" evidence="1">
    <location>
        <begin position="32"/>
        <end position="409"/>
    </location>
</feature>
<protein>
    <recommendedName>
        <fullName evidence="4">Tetratricopeptide repeat protein</fullName>
    </recommendedName>
</protein>
<dbReference type="Pfam" id="PF13432">
    <property type="entry name" value="TPR_16"/>
    <property type="match status" value="3"/>
</dbReference>
<feature type="signal peptide" evidence="1">
    <location>
        <begin position="1"/>
        <end position="31"/>
    </location>
</feature>
<evidence type="ECO:0008006" key="4">
    <source>
        <dbReference type="Google" id="ProtNLM"/>
    </source>
</evidence>
<reference evidence="2 3" key="1">
    <citation type="submission" date="2019-11" db="EMBL/GenBank/DDBJ databases">
        <title>Comparative genomics of hydrocarbon-degrading Desulfosarcina strains.</title>
        <authorList>
            <person name="Watanabe M."/>
            <person name="Kojima H."/>
            <person name="Fukui M."/>
        </authorList>
    </citation>
    <scope>NUCLEOTIDE SEQUENCE [LARGE SCALE GENOMIC DNA]</scope>
    <source>
        <strain evidence="2 3">28bB2T</strain>
    </source>
</reference>
<dbReference type="EMBL" id="AP021876">
    <property type="protein sequence ID" value="BBO85461.1"/>
    <property type="molecule type" value="Genomic_DNA"/>
</dbReference>
<proteinExistence type="predicted"/>
<sequence>MKRHPRGHRFICSALIGVLAMLLFSWLPAAAGDGDGQTLSRTEQQLIHEAQQAMAAQQYATAQKQLAGYIDQGGGKGHYLVEFSLGNAWMLDGHPDRALPYYRAAIEKHGTDVAVWQNLGKAYYELARFGEAGDCLAKCDALTRPPSSPLAYQAAVAYIQAKRPADARPLLERIVADTGGNPDPAWLEALLKVYLDLSQKDKAVGLARRMIRRQGQNPRLWQVLTHLYIDCKAYDKAAAAMEIKASLAEASHKEIEQLGDLYRMAGVPFKAARQYEKLLTQTARPKDVEKVASAYLAARRVDTAIDVLERGINRHASPRLWWLLAGAHYEREDFDKALGAFEQCVHNDFRHGKAYLMVGYCALRLDRLAVAQTAFTQAARFPRQCAEAEQRLKELGQHRLSISMRGSSP</sequence>
<accession>A0A5K7ZZ95</accession>
<dbReference type="AlphaFoldDB" id="A0A5K7ZZ95"/>
<dbReference type="InterPro" id="IPR011990">
    <property type="entry name" value="TPR-like_helical_dom_sf"/>
</dbReference>
<evidence type="ECO:0000313" key="3">
    <source>
        <dbReference type="Proteomes" id="UP000425960"/>
    </source>
</evidence>
<dbReference type="InterPro" id="IPR019734">
    <property type="entry name" value="TPR_rpt"/>
</dbReference>
<keyword evidence="1" id="KW-0732">Signal</keyword>
<dbReference type="Proteomes" id="UP000425960">
    <property type="component" value="Chromosome"/>
</dbReference>
<dbReference type="Gene3D" id="1.25.40.10">
    <property type="entry name" value="Tetratricopeptide repeat domain"/>
    <property type="match status" value="2"/>
</dbReference>